<keyword evidence="4" id="KW-1185">Reference proteome</keyword>
<name>A0A8J3Z8X2_9ACTN</name>
<accession>A0A8J3Z8X2</accession>
<sequence length="429" mass="45482">MTETEVAGTITPWSAEQVLALAPDVPAQRAAQLLVGDSRWSDSGSAGELVWGRIRGTSEYQTIAELGERPAFHCSCPSRKVPCKHVLALLLRWANRKVATADEPGWVHDWSMRQAARNARREGAAAKPREVNPKTVARRADRVAAGMAELDRWLVDQVAGGVANLTTVGYEPFDTLAARLVDAQARGAAGLVRRLAGAAVSGDPERLVTELGLLRLLAAGYARIDELPAPLAATVASRVGLPVSREEVLSTPPVADLWAVLGIRDEIDDQLSSRRTWLRGCGTGRMAMVLSFAGPGQSLANDFTPGTVVEADLCFYPGATPLRALVAGRAGVVKDPPDPPADSVVGALDSWAAALAGDPWLDRWPVLVAGVHPTLTHLVEADGTALPLRGEHWPLVGAAGGRACRVMGEYGPGGLRPVSAWMGDRMVDL</sequence>
<dbReference type="PROSITE" id="PS50966">
    <property type="entry name" value="ZF_SWIM"/>
    <property type="match status" value="1"/>
</dbReference>
<protein>
    <recommendedName>
        <fullName evidence="2">SWIM-type domain-containing protein</fullName>
    </recommendedName>
</protein>
<organism evidence="3 4">
    <name type="scientific">Virgisporangium aurantiacum</name>
    <dbReference type="NCBI Taxonomy" id="175570"/>
    <lineage>
        <taxon>Bacteria</taxon>
        <taxon>Bacillati</taxon>
        <taxon>Actinomycetota</taxon>
        <taxon>Actinomycetes</taxon>
        <taxon>Micromonosporales</taxon>
        <taxon>Micromonosporaceae</taxon>
        <taxon>Virgisporangium</taxon>
    </lineage>
</organism>
<evidence type="ECO:0000256" key="1">
    <source>
        <dbReference type="PROSITE-ProRule" id="PRU00325"/>
    </source>
</evidence>
<dbReference type="AlphaFoldDB" id="A0A8J3Z8X2"/>
<dbReference type="GO" id="GO:0008270">
    <property type="term" value="F:zinc ion binding"/>
    <property type="evidence" value="ECO:0007669"/>
    <property type="project" value="UniProtKB-KW"/>
</dbReference>
<comment type="caution">
    <text evidence="3">The sequence shown here is derived from an EMBL/GenBank/DDBJ whole genome shotgun (WGS) entry which is preliminary data.</text>
</comment>
<dbReference type="RefSeq" id="WP_204002588.1">
    <property type="nucleotide sequence ID" value="NZ_BOPG01000048.1"/>
</dbReference>
<evidence type="ECO:0000313" key="3">
    <source>
        <dbReference type="EMBL" id="GIJ59704.1"/>
    </source>
</evidence>
<evidence type="ECO:0000313" key="4">
    <source>
        <dbReference type="Proteomes" id="UP000612585"/>
    </source>
</evidence>
<keyword evidence="1" id="KW-0479">Metal-binding</keyword>
<reference evidence="3" key="1">
    <citation type="submission" date="2021-01" db="EMBL/GenBank/DDBJ databases">
        <title>Whole genome shotgun sequence of Virgisporangium aurantiacum NBRC 16421.</title>
        <authorList>
            <person name="Komaki H."/>
            <person name="Tamura T."/>
        </authorList>
    </citation>
    <scope>NUCLEOTIDE SEQUENCE</scope>
    <source>
        <strain evidence="3">NBRC 16421</strain>
    </source>
</reference>
<dbReference type="InterPro" id="IPR007527">
    <property type="entry name" value="Znf_SWIM"/>
</dbReference>
<feature type="domain" description="SWIM-type" evidence="2">
    <location>
        <begin position="60"/>
        <end position="94"/>
    </location>
</feature>
<dbReference type="Proteomes" id="UP000612585">
    <property type="component" value="Unassembled WGS sequence"/>
</dbReference>
<evidence type="ECO:0000259" key="2">
    <source>
        <dbReference type="PROSITE" id="PS50966"/>
    </source>
</evidence>
<gene>
    <name evidence="3" type="ORF">Vau01_072200</name>
</gene>
<proteinExistence type="predicted"/>
<dbReference type="Pfam" id="PF04434">
    <property type="entry name" value="SWIM"/>
    <property type="match status" value="1"/>
</dbReference>
<dbReference type="EMBL" id="BOPG01000048">
    <property type="protein sequence ID" value="GIJ59704.1"/>
    <property type="molecule type" value="Genomic_DNA"/>
</dbReference>
<keyword evidence="1" id="KW-0863">Zinc-finger</keyword>
<keyword evidence="1" id="KW-0862">Zinc</keyword>